<dbReference type="SUPFAM" id="SSF56655">
    <property type="entry name" value="Carbohydrate phosphatase"/>
    <property type="match status" value="1"/>
</dbReference>
<keyword evidence="7" id="KW-0732">Signal</keyword>
<dbReference type="Proteomes" id="UP000823749">
    <property type="component" value="Chromosome 1"/>
</dbReference>
<dbReference type="GO" id="GO:0008441">
    <property type="term" value="F:3'(2'),5'-bisphosphate nucleotidase activity"/>
    <property type="evidence" value="ECO:0007669"/>
    <property type="project" value="TreeGrafter"/>
</dbReference>
<evidence type="ECO:0000256" key="1">
    <source>
        <dbReference type="ARBA" id="ARBA00001946"/>
    </source>
</evidence>
<feature type="chain" id="PRO_5044000507" evidence="7">
    <location>
        <begin position="16"/>
        <end position="178"/>
    </location>
</feature>
<reference evidence="8" key="1">
    <citation type="submission" date="2020-08" db="EMBL/GenBank/DDBJ databases">
        <title>Plant Genome Project.</title>
        <authorList>
            <person name="Zhang R.-G."/>
        </authorList>
    </citation>
    <scope>NUCLEOTIDE SEQUENCE</scope>
    <source>
        <strain evidence="8">WSP0</strain>
        <tissue evidence="8">Leaf</tissue>
    </source>
</reference>
<keyword evidence="3 6" id="KW-0479">Metal-binding</keyword>
<organism evidence="8 9">
    <name type="scientific">Rhododendron griersonianum</name>
    <dbReference type="NCBI Taxonomy" id="479676"/>
    <lineage>
        <taxon>Eukaryota</taxon>
        <taxon>Viridiplantae</taxon>
        <taxon>Streptophyta</taxon>
        <taxon>Embryophyta</taxon>
        <taxon>Tracheophyta</taxon>
        <taxon>Spermatophyta</taxon>
        <taxon>Magnoliopsida</taxon>
        <taxon>eudicotyledons</taxon>
        <taxon>Gunneridae</taxon>
        <taxon>Pentapetalae</taxon>
        <taxon>asterids</taxon>
        <taxon>Ericales</taxon>
        <taxon>Ericaceae</taxon>
        <taxon>Ericoideae</taxon>
        <taxon>Rhodoreae</taxon>
        <taxon>Rhododendron</taxon>
    </lineage>
</organism>
<name>A0AAV6LHV0_9ERIC</name>
<gene>
    <name evidence="8" type="ORF">RHGRI_000476</name>
</gene>
<dbReference type="EMBL" id="JACTNZ010000001">
    <property type="protein sequence ID" value="KAG5564285.1"/>
    <property type="molecule type" value="Genomic_DNA"/>
</dbReference>
<dbReference type="PANTHER" id="PTHR43200">
    <property type="entry name" value="PHOSPHATASE"/>
    <property type="match status" value="1"/>
</dbReference>
<evidence type="ECO:0000256" key="5">
    <source>
        <dbReference type="ARBA" id="ARBA00022842"/>
    </source>
</evidence>
<evidence type="ECO:0000256" key="3">
    <source>
        <dbReference type="ARBA" id="ARBA00022723"/>
    </source>
</evidence>
<dbReference type="PANTHER" id="PTHR43200:SF6">
    <property type="entry name" value="3'(2'),5'-BISPHOSPHATE NUCLEOTIDASE"/>
    <property type="match status" value="1"/>
</dbReference>
<protein>
    <submittedName>
        <fullName evidence="8">Uncharacterized protein</fullName>
    </submittedName>
</protein>
<dbReference type="AlphaFoldDB" id="A0AAV6LHV0"/>
<evidence type="ECO:0000256" key="7">
    <source>
        <dbReference type="SAM" id="SignalP"/>
    </source>
</evidence>
<dbReference type="GO" id="GO:0000103">
    <property type="term" value="P:sulfate assimilation"/>
    <property type="evidence" value="ECO:0007669"/>
    <property type="project" value="TreeGrafter"/>
</dbReference>
<dbReference type="Gene3D" id="3.40.190.80">
    <property type="match status" value="1"/>
</dbReference>
<accession>A0AAV6LHV0</accession>
<dbReference type="InterPro" id="IPR051090">
    <property type="entry name" value="Inositol_monoP_superfamily"/>
</dbReference>
<keyword evidence="9" id="KW-1185">Reference proteome</keyword>
<dbReference type="GO" id="GO:0046872">
    <property type="term" value="F:metal ion binding"/>
    <property type="evidence" value="ECO:0007669"/>
    <property type="project" value="UniProtKB-KW"/>
</dbReference>
<proteinExistence type="inferred from homology"/>
<feature type="signal peptide" evidence="7">
    <location>
        <begin position="1"/>
        <end position="15"/>
    </location>
</feature>
<keyword evidence="5 6" id="KW-0460">Magnesium</keyword>
<evidence type="ECO:0000256" key="2">
    <source>
        <dbReference type="ARBA" id="ARBA00009759"/>
    </source>
</evidence>
<dbReference type="InterPro" id="IPR000760">
    <property type="entry name" value="Inositol_monophosphatase-like"/>
</dbReference>
<comment type="caution">
    <text evidence="8">The sequence shown here is derived from an EMBL/GenBank/DDBJ whole genome shotgun (WGS) entry which is preliminary data.</text>
</comment>
<dbReference type="Pfam" id="PF00459">
    <property type="entry name" value="Inositol_P"/>
    <property type="match status" value="1"/>
</dbReference>
<sequence length="178" mass="19295">MTKLVVFFFLKLGLELKCSLLMAPPPIKVHASSPENPEEASFFESFEAAHSLHDLSSSIANVLLSLSLCVLTQKLGVKAPPARIDSQAKYGALSRGDGAIYLRFPHKGYREKISDHAAGAIVVTEAGDVVTDAGGNPLDFFKGWYLDLDTGMFVTNPKLMPMLLKAVRESLDEKASSL</sequence>
<comment type="similarity">
    <text evidence="2">Belongs to the inositol monophosphatase superfamily.</text>
</comment>
<keyword evidence="4" id="KW-0378">Hydrolase</keyword>
<comment type="cofactor">
    <cofactor evidence="1 6">
        <name>Mg(2+)</name>
        <dbReference type="ChEBI" id="CHEBI:18420"/>
    </cofactor>
</comment>
<evidence type="ECO:0000313" key="9">
    <source>
        <dbReference type="Proteomes" id="UP000823749"/>
    </source>
</evidence>
<evidence type="ECO:0000313" key="8">
    <source>
        <dbReference type="EMBL" id="KAG5564285.1"/>
    </source>
</evidence>
<evidence type="ECO:0000256" key="4">
    <source>
        <dbReference type="ARBA" id="ARBA00022801"/>
    </source>
</evidence>
<feature type="binding site" evidence="6">
    <location>
        <position position="115"/>
    </location>
    <ligand>
        <name>Mg(2+)</name>
        <dbReference type="ChEBI" id="CHEBI:18420"/>
        <label>1</label>
        <note>catalytic</note>
    </ligand>
</feature>
<evidence type="ECO:0000256" key="6">
    <source>
        <dbReference type="PIRSR" id="PIRSR600760-2"/>
    </source>
</evidence>